<comment type="caution">
    <text evidence="3">The sequence shown here is derived from an EMBL/GenBank/DDBJ whole genome shotgun (WGS) entry which is preliminary data.</text>
</comment>
<feature type="compositionally biased region" description="Low complexity" evidence="1">
    <location>
        <begin position="19"/>
        <end position="39"/>
    </location>
</feature>
<accession>A0A7Y6M1S6</accession>
<gene>
    <name evidence="3" type="ORF">HTZ77_03220</name>
</gene>
<dbReference type="RefSeq" id="WP_175587868.1">
    <property type="nucleotide sequence ID" value="NZ_JABWGN010000001.1"/>
</dbReference>
<feature type="region of interest" description="Disordered" evidence="1">
    <location>
        <begin position="91"/>
        <end position="114"/>
    </location>
</feature>
<dbReference type="EMBL" id="JABWGN010000001">
    <property type="protein sequence ID" value="NUW30439.1"/>
    <property type="molecule type" value="Genomic_DNA"/>
</dbReference>
<feature type="transmembrane region" description="Helical" evidence="2">
    <location>
        <begin position="182"/>
        <end position="201"/>
    </location>
</feature>
<organism evidence="3 4">
    <name type="scientific">Nonomuraea montanisoli</name>
    <dbReference type="NCBI Taxonomy" id="2741721"/>
    <lineage>
        <taxon>Bacteria</taxon>
        <taxon>Bacillati</taxon>
        <taxon>Actinomycetota</taxon>
        <taxon>Actinomycetes</taxon>
        <taxon>Streptosporangiales</taxon>
        <taxon>Streptosporangiaceae</taxon>
        <taxon>Nonomuraea</taxon>
    </lineage>
</organism>
<keyword evidence="4" id="KW-1185">Reference proteome</keyword>
<evidence type="ECO:0000256" key="2">
    <source>
        <dbReference type="SAM" id="Phobius"/>
    </source>
</evidence>
<dbReference type="AlphaFoldDB" id="A0A7Y6M1S6"/>
<feature type="region of interest" description="Disordered" evidence="1">
    <location>
        <begin position="1"/>
        <end position="39"/>
    </location>
</feature>
<keyword evidence="2" id="KW-1133">Transmembrane helix</keyword>
<proteinExistence type="predicted"/>
<reference evidence="3 4" key="1">
    <citation type="submission" date="2020-06" db="EMBL/GenBank/DDBJ databases">
        <title>Nonomuraea sp. SMC257, a novel actinomycete isolated from soil.</title>
        <authorList>
            <person name="Chanama M."/>
        </authorList>
    </citation>
    <scope>NUCLEOTIDE SEQUENCE [LARGE SCALE GENOMIC DNA]</scope>
    <source>
        <strain evidence="3 4">SMC257</strain>
    </source>
</reference>
<dbReference type="Proteomes" id="UP000586042">
    <property type="component" value="Unassembled WGS sequence"/>
</dbReference>
<evidence type="ECO:0000256" key="1">
    <source>
        <dbReference type="SAM" id="MobiDB-lite"/>
    </source>
</evidence>
<keyword evidence="2" id="KW-0812">Transmembrane</keyword>
<keyword evidence="2" id="KW-0472">Membrane</keyword>
<protein>
    <submittedName>
        <fullName evidence="3">Uncharacterized protein</fullName>
    </submittedName>
</protein>
<evidence type="ECO:0000313" key="4">
    <source>
        <dbReference type="Proteomes" id="UP000586042"/>
    </source>
</evidence>
<sequence>MIGALGCSAQADSGPTPTPTATATATTTATSTATTTATAPARASIKVELNPDRVTAGETSRVWILANCPVPTGGPAHTGTATSRAFINGVPLNPAAPTPGPNATSTPSPGPWVRGEAQVSGTVARGSYRVDVKCDGTNDTGRATLRVVRADPLPSDVPTRAPRAGGGGTFGKDVDDDSGLPLAPAGIVLGLVLAAGVGIAVKRRSRA</sequence>
<evidence type="ECO:0000313" key="3">
    <source>
        <dbReference type="EMBL" id="NUW30439.1"/>
    </source>
</evidence>
<name>A0A7Y6M1S6_9ACTN</name>